<feature type="transmembrane region" description="Helical" evidence="8">
    <location>
        <begin position="35"/>
        <end position="58"/>
    </location>
</feature>
<evidence type="ECO:0000259" key="9">
    <source>
        <dbReference type="Pfam" id="PF18916"/>
    </source>
</evidence>
<dbReference type="GO" id="GO:0045436">
    <property type="term" value="F:lycopene beta cyclase activity"/>
    <property type="evidence" value="ECO:0007669"/>
    <property type="project" value="UniProtKB-ARBA"/>
</dbReference>
<dbReference type="GO" id="GO:0016117">
    <property type="term" value="P:carotenoid biosynthetic process"/>
    <property type="evidence" value="ECO:0007669"/>
    <property type="project" value="UniProtKB-KW"/>
</dbReference>
<evidence type="ECO:0000256" key="4">
    <source>
        <dbReference type="ARBA" id="ARBA00022746"/>
    </source>
</evidence>
<feature type="transmembrane region" description="Helical" evidence="8">
    <location>
        <begin position="6"/>
        <end position="23"/>
    </location>
</feature>
<reference evidence="10 11" key="1">
    <citation type="journal article" date="2009" name="Stand. Genomic Sci.">
        <title>Complete genome sequence of Acidimicrobium ferrooxidans type strain (ICP).</title>
        <authorList>
            <person name="Clum A."/>
            <person name="Nolan M."/>
            <person name="Lang E."/>
            <person name="Glavina Del Rio T."/>
            <person name="Tice H."/>
            <person name="Copeland A."/>
            <person name="Cheng J.F."/>
            <person name="Lucas S."/>
            <person name="Chen F."/>
            <person name="Bruce D."/>
            <person name="Goodwin L."/>
            <person name="Pitluck S."/>
            <person name="Ivanova N."/>
            <person name="Mavrommatis K."/>
            <person name="Mikhailova N."/>
            <person name="Pati A."/>
            <person name="Chen A."/>
            <person name="Palaniappan K."/>
            <person name="Goker M."/>
            <person name="Spring S."/>
            <person name="Land M."/>
            <person name="Hauser L."/>
            <person name="Chang Y.J."/>
            <person name="Jeffries C.C."/>
            <person name="Chain P."/>
            <person name="Bristow J."/>
            <person name="Eisen J.A."/>
            <person name="Markowitz V."/>
            <person name="Hugenholtz P."/>
            <person name="Kyrpides N.C."/>
            <person name="Klenk H.P."/>
            <person name="Lapidus A."/>
        </authorList>
    </citation>
    <scope>NUCLEOTIDE SEQUENCE [LARGE SCALE GENOMIC DNA]</scope>
    <source>
        <strain evidence="11">DSM 10331 / JCM 15462 / NBRC 103882 / ICP</strain>
    </source>
</reference>
<dbReference type="GO" id="GO:0016872">
    <property type="term" value="F:intramolecular lyase activity"/>
    <property type="evidence" value="ECO:0007669"/>
    <property type="project" value="InterPro"/>
</dbReference>
<organism evidence="10 11">
    <name type="scientific">Acidimicrobium ferrooxidans (strain DSM 10331 / JCM 15462 / NBRC 103882 / ICP)</name>
    <dbReference type="NCBI Taxonomy" id="525909"/>
    <lineage>
        <taxon>Bacteria</taxon>
        <taxon>Bacillati</taxon>
        <taxon>Actinomycetota</taxon>
        <taxon>Acidimicrobiia</taxon>
        <taxon>Acidimicrobiales</taxon>
        <taxon>Acidimicrobiaceae</taxon>
        <taxon>Acidimicrobium</taxon>
    </lineage>
</organism>
<feature type="transmembrane region" description="Helical" evidence="8">
    <location>
        <begin position="78"/>
        <end position="95"/>
    </location>
</feature>
<keyword evidence="5 8" id="KW-1133">Transmembrane helix</keyword>
<evidence type="ECO:0000256" key="8">
    <source>
        <dbReference type="SAM" id="Phobius"/>
    </source>
</evidence>
<keyword evidence="6 8" id="KW-0472">Membrane</keyword>
<evidence type="ECO:0000313" key="11">
    <source>
        <dbReference type="Proteomes" id="UP000000771"/>
    </source>
</evidence>
<dbReference type="RefSeq" id="WP_015797946.1">
    <property type="nucleotide sequence ID" value="NC_013124.1"/>
</dbReference>
<dbReference type="Pfam" id="PF18916">
    <property type="entry name" value="Lycopene_cyc"/>
    <property type="match status" value="1"/>
</dbReference>
<accession>C7M353</accession>
<name>C7M353_ACIFD</name>
<gene>
    <name evidence="10" type="ordered locus">Afer_0480</name>
</gene>
<feature type="domain" description="Lycopene cyclase" evidence="9">
    <location>
        <begin position="21"/>
        <end position="94"/>
    </location>
</feature>
<evidence type="ECO:0000256" key="1">
    <source>
        <dbReference type="ARBA" id="ARBA00004141"/>
    </source>
</evidence>
<comment type="subcellular location">
    <subcellularLocation>
        <location evidence="1">Membrane</location>
        <topology evidence="1">Multi-pass membrane protein</topology>
    </subcellularLocation>
</comment>
<dbReference type="NCBIfam" id="TIGR03462">
    <property type="entry name" value="CarR_dom_SF"/>
    <property type="match status" value="1"/>
</dbReference>
<dbReference type="OrthoDB" id="5195186at2"/>
<dbReference type="eggNOG" id="ENOG5033310">
    <property type="taxonomic scope" value="Bacteria"/>
</dbReference>
<evidence type="ECO:0000256" key="5">
    <source>
        <dbReference type="ARBA" id="ARBA00022989"/>
    </source>
</evidence>
<protein>
    <submittedName>
        <fullName evidence="10">Lycopene cyclase domain protein</fullName>
    </submittedName>
</protein>
<evidence type="ECO:0000256" key="7">
    <source>
        <dbReference type="ARBA" id="ARBA00023235"/>
    </source>
</evidence>
<dbReference type="STRING" id="525909.Afer_0480"/>
<keyword evidence="4" id="KW-0125">Carotenoid biosynthesis</keyword>
<evidence type="ECO:0000256" key="6">
    <source>
        <dbReference type="ARBA" id="ARBA00023136"/>
    </source>
</evidence>
<comment type="pathway">
    <text evidence="2">Carotenoid biosynthesis.</text>
</comment>
<keyword evidence="7" id="KW-0413">Isomerase</keyword>
<dbReference type="KEGG" id="afo:Afer_0480"/>
<dbReference type="HOGENOM" id="CLU_136708_0_0_11"/>
<proteinExistence type="predicted"/>
<dbReference type="Proteomes" id="UP000000771">
    <property type="component" value="Chromosome"/>
</dbReference>
<sequence>MGHWFYLEVLGLCILVTLPLEVLGARVWRQPRRLALSVGIVAVCFSLIDAVEVYQRLWHYNPRYVTGLRIGDLPIEEVAFFVVIPICSLLTYETVRRRHELVARWRRR</sequence>
<keyword evidence="3 8" id="KW-0812">Transmembrane</keyword>
<dbReference type="GO" id="GO:0016020">
    <property type="term" value="C:membrane"/>
    <property type="evidence" value="ECO:0007669"/>
    <property type="project" value="UniProtKB-SubCell"/>
</dbReference>
<evidence type="ECO:0000256" key="2">
    <source>
        <dbReference type="ARBA" id="ARBA00004829"/>
    </source>
</evidence>
<evidence type="ECO:0000313" key="10">
    <source>
        <dbReference type="EMBL" id="ACU53447.1"/>
    </source>
</evidence>
<evidence type="ECO:0000256" key="3">
    <source>
        <dbReference type="ARBA" id="ARBA00022692"/>
    </source>
</evidence>
<dbReference type="InterPro" id="IPR017825">
    <property type="entry name" value="Lycopene_cyclase_dom"/>
</dbReference>
<dbReference type="AlphaFoldDB" id="C7M353"/>
<keyword evidence="11" id="KW-1185">Reference proteome</keyword>
<dbReference type="EMBL" id="CP001631">
    <property type="protein sequence ID" value="ACU53447.1"/>
    <property type="molecule type" value="Genomic_DNA"/>
</dbReference>